<feature type="chain" id="PRO_5012985405" evidence="1">
    <location>
        <begin position="18"/>
        <end position="225"/>
    </location>
</feature>
<dbReference type="Pfam" id="PF16984">
    <property type="entry name" value="Grp7_allergen"/>
    <property type="match status" value="1"/>
</dbReference>
<proteinExistence type="predicted"/>
<dbReference type="Gene3D" id="3.15.10.50">
    <property type="match status" value="1"/>
</dbReference>
<accession>A0A224XS49</accession>
<evidence type="ECO:0000313" key="2">
    <source>
        <dbReference type="EMBL" id="JAW12648.1"/>
    </source>
</evidence>
<evidence type="ECO:0000256" key="1">
    <source>
        <dbReference type="SAM" id="SignalP"/>
    </source>
</evidence>
<protein>
    <submittedName>
        <fullName evidence="2">Putative secreted protein</fullName>
    </submittedName>
</protein>
<name>A0A224XS49_9HEMI</name>
<keyword evidence="1" id="KW-0732">Signal</keyword>
<organism evidence="2">
    <name type="scientific">Panstrongylus lignarius</name>
    <dbReference type="NCBI Taxonomy" id="156445"/>
    <lineage>
        <taxon>Eukaryota</taxon>
        <taxon>Metazoa</taxon>
        <taxon>Ecdysozoa</taxon>
        <taxon>Arthropoda</taxon>
        <taxon>Hexapoda</taxon>
        <taxon>Insecta</taxon>
        <taxon>Pterygota</taxon>
        <taxon>Neoptera</taxon>
        <taxon>Paraneoptera</taxon>
        <taxon>Hemiptera</taxon>
        <taxon>Heteroptera</taxon>
        <taxon>Panheteroptera</taxon>
        <taxon>Cimicomorpha</taxon>
        <taxon>Reduviidae</taxon>
        <taxon>Triatominae</taxon>
        <taxon>Panstrongylus</taxon>
    </lineage>
</organism>
<feature type="signal peptide" evidence="1">
    <location>
        <begin position="1"/>
        <end position="17"/>
    </location>
</feature>
<dbReference type="InterPro" id="IPR038602">
    <property type="entry name" value="Mite_allergen_7_sf"/>
</dbReference>
<dbReference type="EMBL" id="GFTR01003778">
    <property type="protein sequence ID" value="JAW12648.1"/>
    <property type="molecule type" value="Transcribed_RNA"/>
</dbReference>
<reference evidence="2" key="1">
    <citation type="journal article" date="2018" name="PLoS Negl. Trop. Dis.">
        <title>An insight into the salivary gland and fat body transcriptome of Panstrongylus lignarius (Hemiptera: Heteroptera), the main vector of Chagas disease in Peru.</title>
        <authorList>
            <person name="Nevoa J.C."/>
            <person name="Mendes M.T."/>
            <person name="da Silva M.V."/>
            <person name="Soares S.C."/>
            <person name="Oliveira C.J.F."/>
            <person name="Ribeiro J.M.C."/>
        </authorList>
    </citation>
    <scope>NUCLEOTIDE SEQUENCE</scope>
</reference>
<dbReference type="AlphaFoldDB" id="A0A224XS49"/>
<sequence>MLLKLLLMFSLPALICSDMTTILNKLVDDIVELASTELEPEINLKLVSFPYTYNWLMINKSGIVNCDNGIFQSLKSLKRTGNVNLTMDQTDKITIKTAMGMEDLEFTFDTCTIDWFMIPRGPLHGKIGQNSLSVEFVLQIGHPDAKGNVNSVVTVKHVSLDLYKNVKMALQGKGVLHWIEEKILNFVANGDAAKNMLNNVIENQFRKQLPKFEILIKPLVQFQSP</sequence>
<dbReference type="InterPro" id="IPR020234">
    <property type="entry name" value="Mite_allergen_group-7"/>
</dbReference>